<comment type="subunit">
    <text evidence="11">The system is composed of three essential subunits: KdpA, KdpB and KdpC.</text>
</comment>
<dbReference type="PANTHER" id="PTHR30042:SF2">
    <property type="entry name" value="POTASSIUM-TRANSPORTING ATPASE KDPC SUBUNIT"/>
    <property type="match status" value="1"/>
</dbReference>
<evidence type="ECO:0000256" key="4">
    <source>
        <dbReference type="ARBA" id="ARBA00022692"/>
    </source>
</evidence>
<dbReference type="Proteomes" id="UP001595904">
    <property type="component" value="Unassembled WGS sequence"/>
</dbReference>
<evidence type="ECO:0000313" key="12">
    <source>
        <dbReference type="EMBL" id="MFC4314404.1"/>
    </source>
</evidence>
<dbReference type="EMBL" id="JBHSDU010000015">
    <property type="protein sequence ID" value="MFC4314404.1"/>
    <property type="molecule type" value="Genomic_DNA"/>
</dbReference>
<keyword evidence="13" id="KW-1185">Reference proteome</keyword>
<dbReference type="RefSeq" id="WP_380605553.1">
    <property type="nucleotide sequence ID" value="NZ_JBHSDU010000015.1"/>
</dbReference>
<sequence>MKQLRPALVSFLLLTVITGVAYPLVVTGIGQAVFSDAANGSLIKEGDKLVGSRLIGQPFSDPKYFFGRPSATSPQPYNGAASSGSNLGPTNPTLATIITERVAALRALDPENKSLVPIDLVTASGSGLDPHISPAAAEYQVPRVARLRNRPEAEIRALVKEATEGRTFGLLGEPRVNVLLLNLSLDGRNSSH</sequence>
<evidence type="ECO:0000256" key="7">
    <source>
        <dbReference type="ARBA" id="ARBA00022958"/>
    </source>
</evidence>
<evidence type="ECO:0000256" key="9">
    <source>
        <dbReference type="ARBA" id="ARBA00023065"/>
    </source>
</evidence>
<accession>A0ABV8T378</accession>
<dbReference type="PIRSF" id="PIRSF001296">
    <property type="entry name" value="K_ATPase_KdpC"/>
    <property type="match status" value="1"/>
</dbReference>
<keyword evidence="8 11" id="KW-1133">Transmembrane helix</keyword>
<dbReference type="NCBIfam" id="TIGR00681">
    <property type="entry name" value="kdpC"/>
    <property type="match status" value="1"/>
</dbReference>
<evidence type="ECO:0000256" key="6">
    <source>
        <dbReference type="ARBA" id="ARBA00022840"/>
    </source>
</evidence>
<dbReference type="HAMAP" id="MF_00276">
    <property type="entry name" value="KdpC"/>
    <property type="match status" value="1"/>
</dbReference>
<keyword evidence="6 11" id="KW-0067">ATP-binding</keyword>
<keyword evidence="9 11" id="KW-0406">Ion transport</keyword>
<dbReference type="NCBIfam" id="NF001454">
    <property type="entry name" value="PRK00315.1"/>
    <property type="match status" value="1"/>
</dbReference>
<keyword evidence="5 11" id="KW-0547">Nucleotide-binding</keyword>
<keyword evidence="1 11" id="KW-0813">Transport</keyword>
<keyword evidence="4 11" id="KW-0812">Transmembrane</keyword>
<reference evidence="13" key="1">
    <citation type="journal article" date="2019" name="Int. J. Syst. Evol. Microbiol.">
        <title>The Global Catalogue of Microorganisms (GCM) 10K type strain sequencing project: providing services to taxonomists for standard genome sequencing and annotation.</title>
        <authorList>
            <consortium name="The Broad Institute Genomics Platform"/>
            <consortium name="The Broad Institute Genome Sequencing Center for Infectious Disease"/>
            <person name="Wu L."/>
            <person name="Ma J."/>
        </authorList>
    </citation>
    <scope>NUCLEOTIDE SEQUENCE [LARGE SCALE GENOMIC DNA]</scope>
    <source>
        <strain evidence="13">CGMCC 1.10759</strain>
    </source>
</reference>
<evidence type="ECO:0000256" key="8">
    <source>
        <dbReference type="ARBA" id="ARBA00022989"/>
    </source>
</evidence>
<dbReference type="Pfam" id="PF02669">
    <property type="entry name" value="KdpC"/>
    <property type="match status" value="1"/>
</dbReference>
<comment type="function">
    <text evidence="11">Part of the high-affinity ATP-driven potassium transport (or Kdp) system, which catalyzes the hydrolysis of ATP coupled with the electrogenic transport of potassium into the cytoplasm. This subunit acts as a catalytic chaperone that increases the ATP-binding affinity of the ATP-hydrolyzing subunit KdpB by the formation of a transient KdpB/KdpC/ATP ternary complex.</text>
</comment>
<comment type="caution">
    <text evidence="12">The sequence shown here is derived from an EMBL/GenBank/DDBJ whole genome shotgun (WGS) entry which is preliminary data.</text>
</comment>
<keyword evidence="2 11" id="KW-1003">Cell membrane</keyword>
<evidence type="ECO:0000256" key="11">
    <source>
        <dbReference type="HAMAP-Rule" id="MF_00276"/>
    </source>
</evidence>
<evidence type="ECO:0000256" key="1">
    <source>
        <dbReference type="ARBA" id="ARBA00022448"/>
    </source>
</evidence>
<evidence type="ECO:0000256" key="10">
    <source>
        <dbReference type="ARBA" id="ARBA00023136"/>
    </source>
</evidence>
<dbReference type="PANTHER" id="PTHR30042">
    <property type="entry name" value="POTASSIUM-TRANSPORTING ATPASE C CHAIN"/>
    <property type="match status" value="1"/>
</dbReference>
<evidence type="ECO:0000313" key="13">
    <source>
        <dbReference type="Proteomes" id="UP001595904"/>
    </source>
</evidence>
<comment type="similarity">
    <text evidence="11">Belongs to the KdpC family.</text>
</comment>
<organism evidence="12 13">
    <name type="scientific">Steroidobacter flavus</name>
    <dbReference type="NCBI Taxonomy" id="1842136"/>
    <lineage>
        <taxon>Bacteria</taxon>
        <taxon>Pseudomonadati</taxon>
        <taxon>Pseudomonadota</taxon>
        <taxon>Gammaproteobacteria</taxon>
        <taxon>Steroidobacterales</taxon>
        <taxon>Steroidobacteraceae</taxon>
        <taxon>Steroidobacter</taxon>
    </lineage>
</organism>
<comment type="subcellular location">
    <subcellularLocation>
        <location evidence="11">Cell membrane</location>
        <topology evidence="11">Single-pass membrane protein</topology>
    </subcellularLocation>
</comment>
<evidence type="ECO:0000256" key="3">
    <source>
        <dbReference type="ARBA" id="ARBA00022538"/>
    </source>
</evidence>
<gene>
    <name evidence="11 12" type="primary">kdpC</name>
    <name evidence="12" type="ORF">ACFPN2_35390</name>
</gene>
<evidence type="ECO:0000256" key="2">
    <source>
        <dbReference type="ARBA" id="ARBA00022475"/>
    </source>
</evidence>
<dbReference type="InterPro" id="IPR003820">
    <property type="entry name" value="KdpC"/>
</dbReference>
<evidence type="ECO:0000256" key="5">
    <source>
        <dbReference type="ARBA" id="ARBA00022741"/>
    </source>
</evidence>
<proteinExistence type="inferred from homology"/>
<keyword evidence="3 11" id="KW-0633">Potassium transport</keyword>
<keyword evidence="7 11" id="KW-0630">Potassium</keyword>
<protein>
    <recommendedName>
        <fullName evidence="11">Potassium-transporting ATPase KdpC subunit</fullName>
    </recommendedName>
    <alternativeName>
        <fullName evidence="11">ATP phosphohydrolase [potassium-transporting] C chain</fullName>
    </alternativeName>
    <alternativeName>
        <fullName evidence="11">Potassium-binding and translocating subunit C</fullName>
    </alternativeName>
    <alternativeName>
        <fullName evidence="11">Potassium-translocating ATPase C chain</fullName>
    </alternativeName>
</protein>
<name>A0ABV8T378_9GAMM</name>
<keyword evidence="10 11" id="KW-0472">Membrane</keyword>